<proteinExistence type="inferred from homology"/>
<evidence type="ECO:0000256" key="7">
    <source>
        <dbReference type="SAM" id="MobiDB-lite"/>
    </source>
</evidence>
<sequence>MVAMPLNIPLAGSPDATSAPHYSSTVASTGSRKSSVGSSGGECNGKARKLSVGSSSGEGNNVSRKLSMGSSSGGGTSLLSMMGSSTKSLTGSTLGRRPSDSSTGDVSAAFAAGEIVPARGSISKRETPVVNAIKQMERKSVALNRPRPIHPTNPTTISSSSSRSTSASNPQPSTCPSTTPSSSSTTTPAPALTSTTTTPTASNLHRPPTAPLSAKSKVPRDKRQKALTKYWEEFKRIYAPILSQSPDLAREHALKQEDKVHTQASSKTYTNVAAQTMMKLRQRPVASDVEDVGIEGEWRERVRREEVPVGRLREFLVPRERLWELGYCLPPGVGEGSVDRGEKEESEMDLDVEKGQPAESVEGDDVTIPEADTVMDGGKGKEPAKEKEKAELAICDRCKVSFPVRWPLEERDLRACNYHWGWSRTDFNAGSRDRVYVCCSEKVGSKGCCEGPHVFKEEGYDKLNARIPFADLPEDSAVPNFHPVVALDCEMSYTTIGMELTRVTLINYYGDVILDEIVKPQNHILHLNTRWSGITEEGIGRARVVGVEEVRYLVGRYCGKGTVLVGHGLENDFNALRITHYNIIDTAYLFPHPKGLPFRFSLRVLAEKLLKKFIQVGGSAGHDSAEDARASLELVKGKLKGGE</sequence>
<feature type="compositionally biased region" description="Low complexity" evidence="7">
    <location>
        <begin position="77"/>
        <end position="95"/>
    </location>
</feature>
<keyword evidence="5 9" id="KW-0269">Exonuclease</keyword>
<dbReference type="PANTHER" id="PTHR12801">
    <property type="entry name" value="RNA EXONUCLEASE REXO1 / RECO3 FAMILY MEMBER-RELATED"/>
    <property type="match status" value="1"/>
</dbReference>
<keyword evidence="3" id="KW-0540">Nuclease</keyword>
<feature type="compositionally biased region" description="Low complexity" evidence="7">
    <location>
        <begin position="152"/>
        <end position="202"/>
    </location>
</feature>
<feature type="compositionally biased region" description="Low complexity" evidence="7">
    <location>
        <begin position="51"/>
        <end position="70"/>
    </location>
</feature>
<evidence type="ECO:0000256" key="1">
    <source>
        <dbReference type="ARBA" id="ARBA00004123"/>
    </source>
</evidence>
<dbReference type="InterPro" id="IPR047021">
    <property type="entry name" value="REXO1/3/4-like"/>
</dbReference>
<dbReference type="FunFam" id="3.30.420.10:FF:000031">
    <property type="entry name" value="RNA exonuclease 1"/>
    <property type="match status" value="1"/>
</dbReference>
<evidence type="ECO:0000256" key="2">
    <source>
        <dbReference type="ARBA" id="ARBA00006357"/>
    </source>
</evidence>
<feature type="region of interest" description="Disordered" evidence="7">
    <location>
        <begin position="136"/>
        <end position="222"/>
    </location>
</feature>
<feature type="domain" description="Exonuclease" evidence="8">
    <location>
        <begin position="483"/>
        <end position="643"/>
    </location>
</feature>
<evidence type="ECO:0000256" key="3">
    <source>
        <dbReference type="ARBA" id="ARBA00022722"/>
    </source>
</evidence>
<evidence type="ECO:0000313" key="10">
    <source>
        <dbReference type="Proteomes" id="UP001212841"/>
    </source>
</evidence>
<name>A0AAD5SGN3_9FUNG</name>
<dbReference type="Proteomes" id="UP001212841">
    <property type="component" value="Unassembled WGS sequence"/>
</dbReference>
<protein>
    <submittedName>
        <fullName evidence="9">RNA exonuclease 3</fullName>
    </submittedName>
</protein>
<feature type="region of interest" description="Disordered" evidence="7">
    <location>
        <begin position="1"/>
        <end position="106"/>
    </location>
</feature>
<dbReference type="InterPro" id="IPR036397">
    <property type="entry name" value="RNaseH_sf"/>
</dbReference>
<evidence type="ECO:0000313" key="9">
    <source>
        <dbReference type="EMBL" id="KAJ3054000.1"/>
    </source>
</evidence>
<accession>A0AAD5SGN3</accession>
<organism evidence="9 10">
    <name type="scientific">Rhizophlyctis rosea</name>
    <dbReference type="NCBI Taxonomy" id="64517"/>
    <lineage>
        <taxon>Eukaryota</taxon>
        <taxon>Fungi</taxon>
        <taxon>Fungi incertae sedis</taxon>
        <taxon>Chytridiomycota</taxon>
        <taxon>Chytridiomycota incertae sedis</taxon>
        <taxon>Chytridiomycetes</taxon>
        <taxon>Rhizophlyctidales</taxon>
        <taxon>Rhizophlyctidaceae</taxon>
        <taxon>Rhizophlyctis</taxon>
    </lineage>
</organism>
<dbReference type="InterPro" id="IPR013520">
    <property type="entry name" value="Ribonucl_H"/>
</dbReference>
<dbReference type="EMBL" id="JADGJD010000165">
    <property type="protein sequence ID" value="KAJ3054000.1"/>
    <property type="molecule type" value="Genomic_DNA"/>
</dbReference>
<comment type="similarity">
    <text evidence="2">Belongs to the REXO1/REXO3 family.</text>
</comment>
<dbReference type="AlphaFoldDB" id="A0AAD5SGN3"/>
<dbReference type="GO" id="GO:0010629">
    <property type="term" value="P:negative regulation of gene expression"/>
    <property type="evidence" value="ECO:0007669"/>
    <property type="project" value="UniProtKB-ARBA"/>
</dbReference>
<keyword evidence="6" id="KW-0539">Nucleus</keyword>
<dbReference type="SUPFAM" id="SSF53098">
    <property type="entry name" value="Ribonuclease H-like"/>
    <property type="match status" value="1"/>
</dbReference>
<comment type="subcellular location">
    <subcellularLocation>
        <location evidence="1">Nucleus</location>
    </subcellularLocation>
</comment>
<dbReference type="InterPro" id="IPR012337">
    <property type="entry name" value="RNaseH-like_sf"/>
</dbReference>
<dbReference type="SMART" id="SM00479">
    <property type="entry name" value="EXOIII"/>
    <property type="match status" value="1"/>
</dbReference>
<evidence type="ECO:0000259" key="8">
    <source>
        <dbReference type="SMART" id="SM00479"/>
    </source>
</evidence>
<dbReference type="InterPro" id="IPR034922">
    <property type="entry name" value="REX1-like_exo"/>
</dbReference>
<dbReference type="PANTHER" id="PTHR12801:SF115">
    <property type="entry name" value="FI18136P1-RELATED"/>
    <property type="match status" value="1"/>
</dbReference>
<evidence type="ECO:0000256" key="4">
    <source>
        <dbReference type="ARBA" id="ARBA00022801"/>
    </source>
</evidence>
<feature type="compositionally biased region" description="Low complexity" evidence="7">
    <location>
        <begin position="28"/>
        <end position="37"/>
    </location>
</feature>
<evidence type="ECO:0000256" key="5">
    <source>
        <dbReference type="ARBA" id="ARBA00022839"/>
    </source>
</evidence>
<dbReference type="Pfam" id="PF15870">
    <property type="entry name" value="EloA-BP1"/>
    <property type="match status" value="1"/>
</dbReference>
<dbReference type="Gene3D" id="3.30.420.10">
    <property type="entry name" value="Ribonuclease H-like superfamily/Ribonuclease H"/>
    <property type="match status" value="1"/>
</dbReference>
<dbReference type="GO" id="GO:0003676">
    <property type="term" value="F:nucleic acid binding"/>
    <property type="evidence" value="ECO:0007669"/>
    <property type="project" value="InterPro"/>
</dbReference>
<dbReference type="InterPro" id="IPR031736">
    <property type="entry name" value="REXO1-like_dom"/>
</dbReference>
<evidence type="ECO:0000256" key="6">
    <source>
        <dbReference type="ARBA" id="ARBA00023242"/>
    </source>
</evidence>
<reference evidence="9" key="1">
    <citation type="submission" date="2020-05" db="EMBL/GenBank/DDBJ databases">
        <title>Phylogenomic resolution of chytrid fungi.</title>
        <authorList>
            <person name="Stajich J.E."/>
            <person name="Amses K."/>
            <person name="Simmons R."/>
            <person name="Seto K."/>
            <person name="Myers J."/>
            <person name="Bonds A."/>
            <person name="Quandt C.A."/>
            <person name="Barry K."/>
            <person name="Liu P."/>
            <person name="Grigoriev I."/>
            <person name="Longcore J.E."/>
            <person name="James T.Y."/>
        </authorList>
    </citation>
    <scope>NUCLEOTIDE SEQUENCE</scope>
    <source>
        <strain evidence="9">JEL0318</strain>
    </source>
</reference>
<dbReference type="CDD" id="cd06145">
    <property type="entry name" value="REX1_like"/>
    <property type="match status" value="1"/>
</dbReference>
<dbReference type="GO" id="GO:0005634">
    <property type="term" value="C:nucleus"/>
    <property type="evidence" value="ECO:0007669"/>
    <property type="project" value="UniProtKB-SubCell"/>
</dbReference>
<gene>
    <name evidence="9" type="primary">REX3</name>
    <name evidence="9" type="ORF">HK097_002877</name>
</gene>
<feature type="region of interest" description="Disordered" evidence="7">
    <location>
        <begin position="335"/>
        <end position="363"/>
    </location>
</feature>
<comment type="caution">
    <text evidence="9">The sequence shown here is derived from an EMBL/GenBank/DDBJ whole genome shotgun (WGS) entry which is preliminary data.</text>
</comment>
<dbReference type="GO" id="GO:0004527">
    <property type="term" value="F:exonuclease activity"/>
    <property type="evidence" value="ECO:0007669"/>
    <property type="project" value="UniProtKB-KW"/>
</dbReference>
<keyword evidence="4" id="KW-0378">Hydrolase</keyword>
<keyword evidence="10" id="KW-1185">Reference proteome</keyword>